<feature type="transmembrane region" description="Helical" evidence="17">
    <location>
        <begin position="132"/>
        <end position="149"/>
    </location>
</feature>
<feature type="domain" description="STT3/PglB/AglB core" evidence="19">
    <location>
        <begin position="497"/>
        <end position="551"/>
    </location>
</feature>
<reference evidence="20 21" key="1">
    <citation type="submission" date="2024-10" db="EMBL/GenBank/DDBJ databases">
        <title>Updated reference genomes for cyclostephanoid diatoms.</title>
        <authorList>
            <person name="Roberts W.R."/>
            <person name="Alverson A.J."/>
        </authorList>
    </citation>
    <scope>NUCLEOTIDE SEQUENCE [LARGE SCALE GENOMIC DNA]</scope>
    <source>
        <strain evidence="20 21">AJA010-31</strain>
    </source>
</reference>
<gene>
    <name evidence="20" type="ORF">ACHAWO_008730</name>
</gene>
<evidence type="ECO:0000256" key="7">
    <source>
        <dbReference type="ARBA" id="ARBA00022676"/>
    </source>
</evidence>
<comment type="cofactor">
    <cofactor evidence="1">
        <name>Mn(2+)</name>
        <dbReference type="ChEBI" id="CHEBI:29035"/>
    </cofactor>
</comment>
<feature type="transmembrane region" description="Helical" evidence="17">
    <location>
        <begin position="248"/>
        <end position="269"/>
    </location>
</feature>
<comment type="cofactor">
    <cofactor evidence="2">
        <name>Mg(2+)</name>
        <dbReference type="ChEBI" id="CHEBI:18420"/>
    </cofactor>
</comment>
<evidence type="ECO:0000313" key="20">
    <source>
        <dbReference type="EMBL" id="KAL3764735.1"/>
    </source>
</evidence>
<sequence length="865" mass="96450">FGALATFFTGILAVDCLTNGGNFGTVLDQLPLVGGFLRKAGKYIRGLGVYLGMEDATSSTADANGTSIFSTTPLFVGLATMFFMSIVPAHLMLSFGGGFDDESVAVTAMVLVFYLWTRSLRDLNSSSNNNSIISPAIGGAIAGLAYFNMVAAWGGYVFVINLIGVHTAILILLGRHSSKLHAAYMAFYAIGTALATTVPVVGWTPLKSLEQLGPCVVFLGIQLVEYCERVRIKKKLSTGKAWLLRLRVFGMAAILGAAVVVVLYPTGYFGPISSRVRGLFVKHTKTGDPLVDSVAEHQAAKPEAYEQYLGLLMKLAPVGFGMVAIVDSNDASSFLLVYGMATYFFSHKMVRLILLTALIACVFGGIVVGRVAGFCVEGILGIRLGAAYIPSLIFEEEMQVEATVVNGDRKDTDAKKKKQPKAEKEATSANKEKTSIRNNLFYLLVIKGAWLYLAYYLYQRAQPILFQANTQQGVVTLDDYREAYWWLRDNTPEDARIMAWWDYGYQITAIAKRTTIADGNTWNHERIALLGRALTSPLKEGHRIARHLADYVLLWTGGGGDDVAKSPHLARILPTVYTGTWCGSGQNRFREVYKSKYGKVRIYKIMSVLLESKEWVKNNLVCDAPGLWFCKGQYPPGLQKVLAEKKDFKQLEDFNSKTEADDAYQRQYFEHLSDPEKAKRRAEVRARKQRLAAEAGEQQPAALNKDQIKDLNKKWQDNNPLYAHVRSKDERGPMWWAHEHSRPKMISLLKSLGVMGDSLRREANTHEPTHNFPTDLRIRGGDICHQSIPNISSTTTILRHHNPPDSSRPATTTQSTNSRPRRRNGNKHRRSQARQDRYLARKQDKVLKCKFRHFLSGCSKFKKKL</sequence>
<keyword evidence="7" id="KW-0328">Glycosyltransferase</keyword>
<comment type="pathway">
    <text evidence="4">Protein modification; protein glycosylation.</text>
</comment>
<evidence type="ECO:0000256" key="9">
    <source>
        <dbReference type="ARBA" id="ARBA00022692"/>
    </source>
</evidence>
<keyword evidence="14" id="KW-0464">Manganese</keyword>
<dbReference type="Pfam" id="PF21436">
    <property type="entry name" value="STT3-PglB_core"/>
    <property type="match status" value="1"/>
</dbReference>
<evidence type="ECO:0000256" key="16">
    <source>
        <dbReference type="SAM" id="MobiDB-lite"/>
    </source>
</evidence>
<comment type="catalytic activity">
    <reaction evidence="15">
        <text>a di-trans,poly-cis-dolichyl diphosphooligosaccharide + L-asparaginyl-[protein] = N(4)-(oligosaccharide-(1-&gt;4)-N-acetyl-beta-D-glucosaminyl-(1-&gt;4)-N-acetyl-beta-D-glucosaminyl)-L-asparaginyl-[protein] + a di-trans,poly-cis-dolichyl diphosphate + H(+)</text>
        <dbReference type="Rhea" id="RHEA:22980"/>
        <dbReference type="Rhea" id="RHEA-COMP:12804"/>
        <dbReference type="Rhea" id="RHEA-COMP:12805"/>
        <dbReference type="Rhea" id="RHEA-COMP:19506"/>
        <dbReference type="Rhea" id="RHEA-COMP:19509"/>
        <dbReference type="ChEBI" id="CHEBI:15378"/>
        <dbReference type="ChEBI" id="CHEBI:50347"/>
        <dbReference type="ChEBI" id="CHEBI:57497"/>
        <dbReference type="ChEBI" id="CHEBI:57570"/>
        <dbReference type="ChEBI" id="CHEBI:132529"/>
        <dbReference type="EC" id="2.4.99.18"/>
    </reaction>
</comment>
<feature type="compositionally biased region" description="Polar residues" evidence="16">
    <location>
        <begin position="804"/>
        <end position="818"/>
    </location>
</feature>
<evidence type="ECO:0000256" key="6">
    <source>
        <dbReference type="ARBA" id="ARBA00012605"/>
    </source>
</evidence>
<dbReference type="GO" id="GO:0046872">
    <property type="term" value="F:metal ion binding"/>
    <property type="evidence" value="ECO:0007669"/>
    <property type="project" value="UniProtKB-KW"/>
</dbReference>
<evidence type="ECO:0000256" key="2">
    <source>
        <dbReference type="ARBA" id="ARBA00001946"/>
    </source>
</evidence>
<dbReference type="GO" id="GO:0012505">
    <property type="term" value="C:endomembrane system"/>
    <property type="evidence" value="ECO:0007669"/>
    <property type="project" value="UniProtKB-SubCell"/>
</dbReference>
<dbReference type="PANTHER" id="PTHR13872:SF1">
    <property type="entry name" value="DOLICHYL-DIPHOSPHOOLIGOSACCHARIDE--PROTEIN GLYCOSYLTRANSFERASE SUBUNIT STT3B"/>
    <property type="match status" value="1"/>
</dbReference>
<evidence type="ECO:0000256" key="5">
    <source>
        <dbReference type="ARBA" id="ARBA00010810"/>
    </source>
</evidence>
<accession>A0ABD3ML12</accession>
<dbReference type="Pfam" id="PF02516">
    <property type="entry name" value="STT3"/>
    <property type="match status" value="1"/>
</dbReference>
<evidence type="ECO:0000256" key="8">
    <source>
        <dbReference type="ARBA" id="ARBA00022679"/>
    </source>
</evidence>
<evidence type="ECO:0000256" key="17">
    <source>
        <dbReference type="SAM" id="Phobius"/>
    </source>
</evidence>
<feature type="compositionally biased region" description="Basic residues" evidence="16">
    <location>
        <begin position="819"/>
        <end position="832"/>
    </location>
</feature>
<evidence type="ECO:0000259" key="19">
    <source>
        <dbReference type="Pfam" id="PF21436"/>
    </source>
</evidence>
<keyword evidence="9 17" id="KW-0812">Transmembrane</keyword>
<evidence type="ECO:0000256" key="15">
    <source>
        <dbReference type="ARBA" id="ARBA00048829"/>
    </source>
</evidence>
<feature type="transmembrane region" description="Helical" evidence="17">
    <location>
        <begin position="352"/>
        <end position="372"/>
    </location>
</feature>
<feature type="transmembrane region" description="Helical" evidence="17">
    <location>
        <begin position="74"/>
        <end position="97"/>
    </location>
</feature>
<dbReference type="Gene3D" id="3.40.50.12610">
    <property type="match status" value="1"/>
</dbReference>
<evidence type="ECO:0000256" key="14">
    <source>
        <dbReference type="ARBA" id="ARBA00023211"/>
    </source>
</evidence>
<dbReference type="EC" id="2.4.99.18" evidence="6"/>
<comment type="caution">
    <text evidence="20">The sequence shown here is derived from an EMBL/GenBank/DDBJ whole genome shotgun (WGS) entry which is preliminary data.</text>
</comment>
<name>A0ABD3ML12_9STRA</name>
<feature type="transmembrane region" description="Helical" evidence="17">
    <location>
        <begin position="185"/>
        <end position="205"/>
    </location>
</feature>
<feature type="region of interest" description="Disordered" evidence="16">
    <location>
        <begin position="410"/>
        <end position="430"/>
    </location>
</feature>
<feature type="domain" description="Oligosaccharyl transferase STT3 N-terminal" evidence="18">
    <location>
        <begin position="76"/>
        <end position="360"/>
    </location>
</feature>
<evidence type="ECO:0000256" key="1">
    <source>
        <dbReference type="ARBA" id="ARBA00001936"/>
    </source>
</evidence>
<comment type="subcellular location">
    <subcellularLocation>
        <location evidence="3">Endomembrane system</location>
        <topology evidence="3">Multi-pass membrane protein</topology>
    </subcellularLocation>
</comment>
<protein>
    <recommendedName>
        <fullName evidence="6">dolichyl-diphosphooligosaccharide--protein glycotransferase</fullName>
        <ecNumber evidence="6">2.4.99.18</ecNumber>
    </recommendedName>
</protein>
<feature type="transmembrane region" description="Helical" evidence="17">
    <location>
        <begin position="103"/>
        <end position="120"/>
    </location>
</feature>
<dbReference type="InterPro" id="IPR003674">
    <property type="entry name" value="Oligo_trans_STT3"/>
</dbReference>
<dbReference type="PANTHER" id="PTHR13872">
    <property type="entry name" value="DOLICHYL-DIPHOSPHOOLIGOSACCHARIDE--PROTEIN GLYCOSYLTRANSFERASE SUBUNIT"/>
    <property type="match status" value="1"/>
</dbReference>
<evidence type="ECO:0000256" key="12">
    <source>
        <dbReference type="ARBA" id="ARBA00022989"/>
    </source>
</evidence>
<feature type="non-terminal residue" evidence="20">
    <location>
        <position position="1"/>
    </location>
</feature>
<keyword evidence="13 17" id="KW-0472">Membrane</keyword>
<evidence type="ECO:0000313" key="21">
    <source>
        <dbReference type="Proteomes" id="UP001530400"/>
    </source>
</evidence>
<dbReference type="InterPro" id="IPR048307">
    <property type="entry name" value="STT3_N"/>
</dbReference>
<evidence type="ECO:0000256" key="11">
    <source>
        <dbReference type="ARBA" id="ARBA00022842"/>
    </source>
</evidence>
<dbReference type="Proteomes" id="UP001530400">
    <property type="component" value="Unassembled WGS sequence"/>
</dbReference>
<comment type="similarity">
    <text evidence="5">Belongs to the STT3 family.</text>
</comment>
<evidence type="ECO:0000256" key="4">
    <source>
        <dbReference type="ARBA" id="ARBA00004922"/>
    </source>
</evidence>
<feature type="transmembrane region" description="Helical" evidence="17">
    <location>
        <begin position="440"/>
        <end position="458"/>
    </location>
</feature>
<keyword evidence="10" id="KW-0479">Metal-binding</keyword>
<evidence type="ECO:0000256" key="3">
    <source>
        <dbReference type="ARBA" id="ARBA00004127"/>
    </source>
</evidence>
<dbReference type="GO" id="GO:0004579">
    <property type="term" value="F:dolichyl-diphosphooligosaccharide-protein glycotransferase activity"/>
    <property type="evidence" value="ECO:0007669"/>
    <property type="project" value="UniProtKB-EC"/>
</dbReference>
<proteinExistence type="inferred from homology"/>
<keyword evidence="21" id="KW-1185">Reference proteome</keyword>
<keyword evidence="11" id="KW-0460">Magnesium</keyword>
<evidence type="ECO:0000256" key="10">
    <source>
        <dbReference type="ARBA" id="ARBA00022723"/>
    </source>
</evidence>
<dbReference type="AlphaFoldDB" id="A0ABD3ML12"/>
<keyword evidence="12 17" id="KW-1133">Transmembrane helix</keyword>
<evidence type="ECO:0000259" key="18">
    <source>
        <dbReference type="Pfam" id="PF02516"/>
    </source>
</evidence>
<feature type="region of interest" description="Disordered" evidence="16">
    <location>
        <begin position="795"/>
        <end position="838"/>
    </location>
</feature>
<keyword evidence="8" id="KW-0808">Transferase</keyword>
<organism evidence="20 21">
    <name type="scientific">Cyclotella atomus</name>
    <dbReference type="NCBI Taxonomy" id="382360"/>
    <lineage>
        <taxon>Eukaryota</taxon>
        <taxon>Sar</taxon>
        <taxon>Stramenopiles</taxon>
        <taxon>Ochrophyta</taxon>
        <taxon>Bacillariophyta</taxon>
        <taxon>Coscinodiscophyceae</taxon>
        <taxon>Thalassiosirophycidae</taxon>
        <taxon>Stephanodiscales</taxon>
        <taxon>Stephanodiscaceae</taxon>
        <taxon>Cyclotella</taxon>
    </lineage>
</organism>
<feature type="transmembrane region" description="Helical" evidence="17">
    <location>
        <begin position="155"/>
        <end position="173"/>
    </location>
</feature>
<dbReference type="EMBL" id="JALLPJ020001414">
    <property type="protein sequence ID" value="KAL3764735.1"/>
    <property type="molecule type" value="Genomic_DNA"/>
</dbReference>
<evidence type="ECO:0000256" key="13">
    <source>
        <dbReference type="ARBA" id="ARBA00023136"/>
    </source>
</evidence>
<dbReference type="InterPro" id="IPR048999">
    <property type="entry name" value="STT3-PglB_core"/>
</dbReference>